<evidence type="ECO:0000256" key="1">
    <source>
        <dbReference type="ARBA" id="ARBA00022857"/>
    </source>
</evidence>
<dbReference type="AlphaFoldDB" id="A0A2N7TZ68"/>
<dbReference type="SUPFAM" id="SSF51735">
    <property type="entry name" value="NAD(P)-binding Rossmann-fold domains"/>
    <property type="match status" value="1"/>
</dbReference>
<evidence type="ECO:0000313" key="4">
    <source>
        <dbReference type="EMBL" id="PMR73494.1"/>
    </source>
</evidence>
<reference evidence="4 5" key="1">
    <citation type="submission" date="2018-01" db="EMBL/GenBank/DDBJ databases">
        <title>Halomonas endophytica sp. nov., isolated from storage liquid in the stems of Populus euphratica.</title>
        <authorList>
            <person name="Chen C."/>
        </authorList>
    </citation>
    <scope>NUCLEOTIDE SEQUENCE [LARGE SCALE GENOMIC DNA]</scope>
    <source>
        <strain evidence="4 5">MC28</strain>
    </source>
</reference>
<gene>
    <name evidence="4" type="ORF">C1H69_17410</name>
</gene>
<dbReference type="OrthoDB" id="5540862at2"/>
<dbReference type="InterPro" id="IPR045312">
    <property type="entry name" value="PCBER-like"/>
</dbReference>
<keyword evidence="1" id="KW-0521">NADP</keyword>
<feature type="domain" description="NmrA-like" evidence="3">
    <location>
        <begin position="10"/>
        <end position="268"/>
    </location>
</feature>
<dbReference type="Proteomes" id="UP000235803">
    <property type="component" value="Unassembled WGS sequence"/>
</dbReference>
<dbReference type="Gene3D" id="3.40.50.720">
    <property type="entry name" value="NAD(P)-binding Rossmann-like Domain"/>
    <property type="match status" value="1"/>
</dbReference>
<dbReference type="GO" id="GO:0016491">
    <property type="term" value="F:oxidoreductase activity"/>
    <property type="evidence" value="ECO:0007669"/>
    <property type="project" value="UniProtKB-KW"/>
</dbReference>
<evidence type="ECO:0000259" key="3">
    <source>
        <dbReference type="Pfam" id="PF05368"/>
    </source>
</evidence>
<dbReference type="InterPro" id="IPR008030">
    <property type="entry name" value="NmrA-like"/>
</dbReference>
<dbReference type="Gene3D" id="3.90.25.10">
    <property type="entry name" value="UDP-galactose 4-epimerase, domain 1"/>
    <property type="match status" value="1"/>
</dbReference>
<dbReference type="InterPro" id="IPR036291">
    <property type="entry name" value="NAD(P)-bd_dom_sf"/>
</dbReference>
<dbReference type="CDD" id="cd05259">
    <property type="entry name" value="PCBER_SDR_a"/>
    <property type="match status" value="1"/>
</dbReference>
<dbReference type="RefSeq" id="WP_102654644.1">
    <property type="nucleotide sequence ID" value="NZ_PNRF01000036.1"/>
</dbReference>
<keyword evidence="5" id="KW-1185">Reference proteome</keyword>
<name>A0A2N7TZ68_9GAMM</name>
<dbReference type="EMBL" id="PNRF01000036">
    <property type="protein sequence ID" value="PMR73494.1"/>
    <property type="molecule type" value="Genomic_DNA"/>
</dbReference>
<keyword evidence="2" id="KW-0560">Oxidoreductase</keyword>
<organism evidence="4 5">
    <name type="scientific">Billgrantia endophytica</name>
    <dbReference type="NCBI Taxonomy" id="2033802"/>
    <lineage>
        <taxon>Bacteria</taxon>
        <taxon>Pseudomonadati</taxon>
        <taxon>Pseudomonadota</taxon>
        <taxon>Gammaproteobacteria</taxon>
        <taxon>Oceanospirillales</taxon>
        <taxon>Halomonadaceae</taxon>
        <taxon>Billgrantia</taxon>
    </lineage>
</organism>
<protein>
    <submittedName>
        <fullName evidence="4">Aromatic alcohol reductase</fullName>
    </submittedName>
</protein>
<dbReference type="PANTHER" id="PTHR47706">
    <property type="entry name" value="NMRA-LIKE FAMILY PROTEIN"/>
    <property type="match status" value="1"/>
</dbReference>
<evidence type="ECO:0000313" key="5">
    <source>
        <dbReference type="Proteomes" id="UP000235803"/>
    </source>
</evidence>
<proteinExistence type="predicted"/>
<comment type="caution">
    <text evidence="4">The sequence shown here is derived from an EMBL/GenBank/DDBJ whole genome shotgun (WGS) entry which is preliminary data.</text>
</comment>
<dbReference type="PANTHER" id="PTHR47706:SF6">
    <property type="entry name" value="NMRA-LIKE FAMILY PROTEIN (AFU_ORTHOLOGUE AFUA_6G00280)"/>
    <property type="match status" value="1"/>
</dbReference>
<accession>A0A2N7TZ68</accession>
<sequence>MFINEESNVEKILILGAGQLGMQVIKNMTSRVSPDTVNVLVEPGFTTSPDKYKQEVTDELGRLGVEILSFDLSEGTEASLAELFAGFHTVICCTGFVAGAGTQMKITHAVLAAGVNRYFPWQFGVDYDIVGKESGQPVFDEQYEVRNLLRSQEATEWVIVSTGMFTSFLFEPGFGVVDLEANTVRALGSWDTRVTVTTPEDIGRLTTEIYLEVPRIANEVVFVAGDTLSYGQLATVMEEVTGRPVKRVELPLEELKNQLSFSPDDVMLRYRTAFALGAGMWWEKSKTYNHEKGIETVDVKAWLYRHLRDKRADDYFGSLV</sequence>
<evidence type="ECO:0000256" key="2">
    <source>
        <dbReference type="ARBA" id="ARBA00023002"/>
    </source>
</evidence>
<dbReference type="InterPro" id="IPR051609">
    <property type="entry name" value="NmrA/Isoflavone_reductase-like"/>
</dbReference>
<dbReference type="Pfam" id="PF05368">
    <property type="entry name" value="NmrA"/>
    <property type="match status" value="1"/>
</dbReference>